<comment type="caution">
    <text evidence="2">The sequence shown here is derived from an EMBL/GenBank/DDBJ whole genome shotgun (WGS) entry which is preliminary data.</text>
</comment>
<keyword evidence="1" id="KW-1133">Transmembrane helix</keyword>
<sequence length="200" mass="22718">MNSFVTWFFIAWGILLIWTNLRQPRKGWQIWVGILFLLFALGMNITTHHKQANPLPAGVSSGKAVVQLALKQSKLSYEPKIATQFGNTDLNDTDQVKVKVNPRTKRYVFNYRFHQKKIPVYAVYSKVPAGGANAYLIPVKKSSKIASIMTDSKTASRQIKTKSTKNYSYEDLTTWMPTNAFTGTDFPHQKDSGDYSIVYK</sequence>
<reference evidence="3" key="1">
    <citation type="journal article" date="2019" name="Int. J. Syst. Evol. Microbiol.">
        <title>The Global Catalogue of Microorganisms (GCM) 10K type strain sequencing project: providing services to taxonomists for standard genome sequencing and annotation.</title>
        <authorList>
            <consortium name="The Broad Institute Genomics Platform"/>
            <consortium name="The Broad Institute Genome Sequencing Center for Infectious Disease"/>
            <person name="Wu L."/>
            <person name="Ma J."/>
        </authorList>
    </citation>
    <scope>NUCLEOTIDE SEQUENCE [LARGE SCALE GENOMIC DNA]</scope>
    <source>
        <strain evidence="3">CCM 8905</strain>
    </source>
</reference>
<evidence type="ECO:0008006" key="4">
    <source>
        <dbReference type="Google" id="ProtNLM"/>
    </source>
</evidence>
<evidence type="ECO:0000256" key="1">
    <source>
        <dbReference type="SAM" id="Phobius"/>
    </source>
</evidence>
<evidence type="ECO:0000313" key="2">
    <source>
        <dbReference type="EMBL" id="MFC6206604.1"/>
    </source>
</evidence>
<keyword evidence="1" id="KW-0472">Membrane</keyword>
<organism evidence="2 3">
    <name type="scientific">Levilactobacillus tongjiangensis</name>
    <dbReference type="NCBI Taxonomy" id="2486023"/>
    <lineage>
        <taxon>Bacteria</taxon>
        <taxon>Bacillati</taxon>
        <taxon>Bacillota</taxon>
        <taxon>Bacilli</taxon>
        <taxon>Lactobacillales</taxon>
        <taxon>Lactobacillaceae</taxon>
        <taxon>Levilactobacillus</taxon>
    </lineage>
</organism>
<dbReference type="EMBL" id="JBHSSK010000009">
    <property type="protein sequence ID" value="MFC6206604.1"/>
    <property type="molecule type" value="Genomic_DNA"/>
</dbReference>
<protein>
    <recommendedName>
        <fullName evidence="4">DUF4811 domain-containing protein</fullName>
    </recommendedName>
</protein>
<feature type="transmembrane region" description="Helical" evidence="1">
    <location>
        <begin position="28"/>
        <end position="46"/>
    </location>
</feature>
<name>A0ABW1SQ12_9LACO</name>
<feature type="transmembrane region" description="Helical" evidence="1">
    <location>
        <begin position="6"/>
        <end position="21"/>
    </location>
</feature>
<gene>
    <name evidence="2" type="ORF">ACFP1G_03800</name>
</gene>
<keyword evidence="1" id="KW-0812">Transmembrane</keyword>
<accession>A0ABW1SQ12</accession>
<evidence type="ECO:0000313" key="3">
    <source>
        <dbReference type="Proteomes" id="UP001596254"/>
    </source>
</evidence>
<dbReference type="Proteomes" id="UP001596254">
    <property type="component" value="Unassembled WGS sequence"/>
</dbReference>
<keyword evidence="3" id="KW-1185">Reference proteome</keyword>
<dbReference type="RefSeq" id="WP_125691212.1">
    <property type="nucleotide sequence ID" value="NZ_JBHSSK010000009.1"/>
</dbReference>
<proteinExistence type="predicted"/>